<dbReference type="PANTHER" id="PTHR36091:SF2">
    <property type="entry name" value="AMINOGLYCOSIDE PHOSPHOTRANSFERASE DOMAIN-CONTAINING PROTEIN"/>
    <property type="match status" value="1"/>
</dbReference>
<dbReference type="OMA" id="IIAWSAD"/>
<name>A0A7T6XJ72_PENDI</name>
<gene>
    <name evidence="2" type="ORF">Pdw03_4931</name>
</gene>
<dbReference type="InterPro" id="IPR011009">
    <property type="entry name" value="Kinase-like_dom_sf"/>
</dbReference>
<proteinExistence type="predicted"/>
<dbReference type="InterPro" id="IPR002575">
    <property type="entry name" value="Aminoglycoside_PTrfase"/>
</dbReference>
<dbReference type="RefSeq" id="XP_014536075.1">
    <property type="nucleotide sequence ID" value="XM_014680589.1"/>
</dbReference>
<evidence type="ECO:0000313" key="2">
    <source>
        <dbReference type="EMBL" id="QQK42077.1"/>
    </source>
</evidence>
<keyword evidence="2" id="KW-0808">Transferase</keyword>
<dbReference type="AlphaFoldDB" id="A0A7T6XJ72"/>
<dbReference type="GO" id="GO:0005739">
    <property type="term" value="C:mitochondrion"/>
    <property type="evidence" value="ECO:0007669"/>
    <property type="project" value="TreeGrafter"/>
</dbReference>
<dbReference type="Proteomes" id="UP000595662">
    <property type="component" value="Chromosome 1"/>
</dbReference>
<dbReference type="InterPro" id="IPR051035">
    <property type="entry name" value="Mito_inheritance_9"/>
</dbReference>
<dbReference type="Pfam" id="PF01636">
    <property type="entry name" value="APH"/>
    <property type="match status" value="1"/>
</dbReference>
<dbReference type="SUPFAM" id="SSF56112">
    <property type="entry name" value="Protein kinase-like (PK-like)"/>
    <property type="match status" value="1"/>
</dbReference>
<keyword evidence="2" id="KW-0418">Kinase</keyword>
<evidence type="ECO:0000313" key="3">
    <source>
        <dbReference type="Proteomes" id="UP000595662"/>
    </source>
</evidence>
<dbReference type="KEGG" id="pdp:PDIP_31660"/>
<evidence type="ECO:0000259" key="1">
    <source>
        <dbReference type="Pfam" id="PF01636"/>
    </source>
</evidence>
<accession>A0A7T6XJ72</accession>
<dbReference type="PANTHER" id="PTHR36091">
    <property type="entry name" value="ALTERED INHERITANCE OF MITOCHONDRIA PROTEIN 9, MITOCHONDRIAL"/>
    <property type="match status" value="1"/>
</dbReference>
<reference evidence="2 3" key="1">
    <citation type="submission" date="2020-08" db="EMBL/GenBank/DDBJ databases">
        <title>The completed genome sequence of the pathogenic ascomycete fungus Penicillium digitatum.</title>
        <authorList>
            <person name="Wang M."/>
        </authorList>
    </citation>
    <scope>NUCLEOTIDE SEQUENCE [LARGE SCALE GENOMIC DNA]</scope>
    <source>
        <strain evidence="2 3">PdW03</strain>
    </source>
</reference>
<dbReference type="GeneID" id="26231486"/>
<feature type="domain" description="Aminoglycoside phosphotransferase" evidence="1">
    <location>
        <begin position="80"/>
        <end position="356"/>
    </location>
</feature>
<dbReference type="VEuPathDB" id="FungiDB:PDIP_31660"/>
<sequence length="530" mass="60256">MSRVMQSPTPLFRALEDGSEEPIDVADLFRYQRYRWLSGESEKLATRYRKFNLQGLLDASVKTVGIYGISCIKLLKCVEGQFNKAFLLTMSNGFELIARLPNPNAGPAFYTTASEVASRHFLREKMSLPIPRIYSWSSEASNPVGAEYILEEKAPGQALGKIWDKLSLEAKLDMVNQVVDIEKKFASISIPKHGCIYYEADLKSSPVRYERLELNTSSKFGSFQDKQSPLFAIGPSASPVHWEREKAKMKLDRGPWENVADYALALGMNEIEWATSTARPRMNFHRSMTSPEKPSDYIALIEDYMALSPYLVSYPFTKLPNRISHPDLHLDNIFVDPDTNQITCIIDWQQTCVSPVSLHRSHPQMLELSAASQSRQGKHESDLLDHHYTAIKESDPVRWKVLADPFHQVKSNPITMVPGCWDREDLFSLRAALITAVAHWNDMGHGGTPCPVSFGEEELSQHQDEMDLLEGISTVLHQLQDDGLIPLGGMVRPGYYDRAMELNNHFRREFIALAENEHQRELHAKVWPYQ</sequence>
<organism evidence="2 3">
    <name type="scientific">Penicillium digitatum</name>
    <name type="common">Green mold</name>
    <dbReference type="NCBI Taxonomy" id="36651"/>
    <lineage>
        <taxon>Eukaryota</taxon>
        <taxon>Fungi</taxon>
        <taxon>Dikarya</taxon>
        <taxon>Ascomycota</taxon>
        <taxon>Pezizomycotina</taxon>
        <taxon>Eurotiomycetes</taxon>
        <taxon>Eurotiomycetidae</taxon>
        <taxon>Eurotiales</taxon>
        <taxon>Aspergillaceae</taxon>
        <taxon>Penicillium</taxon>
    </lineage>
</organism>
<dbReference type="EMBL" id="CP060774">
    <property type="protein sequence ID" value="QQK42077.1"/>
    <property type="molecule type" value="Genomic_DNA"/>
</dbReference>
<dbReference type="Gene3D" id="3.90.1200.10">
    <property type="match status" value="1"/>
</dbReference>
<protein>
    <submittedName>
        <fullName evidence="2">Protein kinase-like domain</fullName>
    </submittedName>
</protein>
<dbReference type="GO" id="GO:0016301">
    <property type="term" value="F:kinase activity"/>
    <property type="evidence" value="ECO:0007669"/>
    <property type="project" value="UniProtKB-KW"/>
</dbReference>